<evidence type="ECO:0000259" key="2">
    <source>
        <dbReference type="PROSITE" id="PS51498"/>
    </source>
</evidence>
<dbReference type="OrthoDB" id="75250at2759"/>
<sequence length="102" mass="11455">MDERRIADYFVVAGLPDKLQPVDDFSKDGTYLKQCHNDAPISDITVIFPGFEETVPPGYEVIEQTPTGLLADLNHGSLRSPEVFLCFRREETSLRSLILGNQ</sequence>
<accession>A0A482XKF2</accession>
<dbReference type="PROSITE" id="PS51498">
    <property type="entry name" value="MABP"/>
    <property type="match status" value="1"/>
</dbReference>
<reference evidence="3 4" key="1">
    <citation type="journal article" date="2017" name="Gigascience">
        <title>Genome sequence of the small brown planthopper, Laodelphax striatellus.</title>
        <authorList>
            <person name="Zhu J."/>
            <person name="Jiang F."/>
            <person name="Wang X."/>
            <person name="Yang P."/>
            <person name="Bao Y."/>
            <person name="Zhao W."/>
            <person name="Wang W."/>
            <person name="Lu H."/>
            <person name="Wang Q."/>
            <person name="Cui N."/>
            <person name="Li J."/>
            <person name="Chen X."/>
            <person name="Luo L."/>
            <person name="Yu J."/>
            <person name="Kang L."/>
            <person name="Cui F."/>
        </authorList>
    </citation>
    <scope>NUCLEOTIDE SEQUENCE [LARGE SCALE GENOMIC DNA]</scope>
    <source>
        <strain evidence="3">Lst14</strain>
    </source>
</reference>
<dbReference type="GO" id="GO:0031410">
    <property type="term" value="C:cytoplasmic vesicle"/>
    <property type="evidence" value="ECO:0007669"/>
    <property type="project" value="TreeGrafter"/>
</dbReference>
<gene>
    <name evidence="3" type="ORF">LSTR_LSTR016632</name>
</gene>
<comment type="caution">
    <text evidence="3">The sequence shown here is derived from an EMBL/GenBank/DDBJ whole genome shotgun (WGS) entry which is preliminary data.</text>
</comment>
<dbReference type="EMBL" id="QKKF02006493">
    <property type="protein sequence ID" value="RZF46313.1"/>
    <property type="molecule type" value="Genomic_DNA"/>
</dbReference>
<dbReference type="Proteomes" id="UP000291343">
    <property type="component" value="Unassembled WGS sequence"/>
</dbReference>
<dbReference type="GO" id="GO:0032483">
    <property type="term" value="P:regulation of Rab protein signal transduction"/>
    <property type="evidence" value="ECO:0007669"/>
    <property type="project" value="TreeGrafter"/>
</dbReference>
<evidence type="ECO:0000313" key="4">
    <source>
        <dbReference type="Proteomes" id="UP000291343"/>
    </source>
</evidence>
<dbReference type="InterPro" id="IPR023341">
    <property type="entry name" value="MABP"/>
</dbReference>
<feature type="domain" description="MABP" evidence="2">
    <location>
        <begin position="38"/>
        <end position="102"/>
    </location>
</feature>
<dbReference type="PANTHER" id="PTHR12296:SF30">
    <property type="entry name" value="DENN DOMAIN-CONTAINING PROTEIN CRAG"/>
    <property type="match status" value="1"/>
</dbReference>
<name>A0A482XKF2_LAOST</name>
<keyword evidence="1" id="KW-0344">Guanine-nucleotide releasing factor</keyword>
<dbReference type="AlphaFoldDB" id="A0A482XKF2"/>
<dbReference type="STRING" id="195883.A0A482XKF2"/>
<proteinExistence type="predicted"/>
<protein>
    <recommendedName>
        <fullName evidence="2">MABP domain-containing protein</fullName>
    </recommendedName>
</protein>
<evidence type="ECO:0000313" key="3">
    <source>
        <dbReference type="EMBL" id="RZF46313.1"/>
    </source>
</evidence>
<dbReference type="InterPro" id="IPR051696">
    <property type="entry name" value="DENN_Domain_GEFs"/>
</dbReference>
<dbReference type="PANTHER" id="PTHR12296">
    <property type="entry name" value="DENN DOMAIN-CONTAINING PROTEIN 4"/>
    <property type="match status" value="1"/>
</dbReference>
<dbReference type="InParanoid" id="A0A482XKF2"/>
<dbReference type="SMR" id="A0A482XKF2"/>
<dbReference type="Gene3D" id="2.100.10.50">
    <property type="match status" value="1"/>
</dbReference>
<organism evidence="3 4">
    <name type="scientific">Laodelphax striatellus</name>
    <name type="common">Small brown planthopper</name>
    <name type="synonym">Delphax striatella</name>
    <dbReference type="NCBI Taxonomy" id="195883"/>
    <lineage>
        <taxon>Eukaryota</taxon>
        <taxon>Metazoa</taxon>
        <taxon>Ecdysozoa</taxon>
        <taxon>Arthropoda</taxon>
        <taxon>Hexapoda</taxon>
        <taxon>Insecta</taxon>
        <taxon>Pterygota</taxon>
        <taxon>Neoptera</taxon>
        <taxon>Paraneoptera</taxon>
        <taxon>Hemiptera</taxon>
        <taxon>Auchenorrhyncha</taxon>
        <taxon>Fulgoroidea</taxon>
        <taxon>Delphacidae</taxon>
        <taxon>Criomorphinae</taxon>
        <taxon>Laodelphax</taxon>
    </lineage>
</organism>
<keyword evidence="4" id="KW-1185">Reference proteome</keyword>
<dbReference type="GO" id="GO:0005085">
    <property type="term" value="F:guanyl-nucleotide exchange factor activity"/>
    <property type="evidence" value="ECO:0007669"/>
    <property type="project" value="UniProtKB-KW"/>
</dbReference>
<evidence type="ECO:0000256" key="1">
    <source>
        <dbReference type="ARBA" id="ARBA00022658"/>
    </source>
</evidence>